<dbReference type="InterPro" id="IPR051598">
    <property type="entry name" value="TSUP/Inactive_protease-like"/>
</dbReference>
<feature type="transmembrane region" description="Helical" evidence="5">
    <location>
        <begin position="79"/>
        <end position="101"/>
    </location>
</feature>
<dbReference type="PANTHER" id="PTHR43701:SF2">
    <property type="entry name" value="MEMBRANE TRANSPORTER PROTEIN YJNA-RELATED"/>
    <property type="match status" value="1"/>
</dbReference>
<evidence type="ECO:0000313" key="6">
    <source>
        <dbReference type="EMBL" id="MBC3917071.1"/>
    </source>
</evidence>
<keyword evidence="4 5" id="KW-0472">Membrane</keyword>
<sequence length="267" mass="27987">MQTSKRDTQGFIAGSLIGTLGGLIGLGGAEFRLPVLVGLFRLPTLEAVILNKAMSLVVVATAFAFRIKSIPITELGQHWDVILNLLAGSLVGAWWAAGHALTMSKAWLNRIIMVLLVALAILMLSEAFFGFHDKTTALIAPGMARIVAGLIAGLGIGMVAALLGVAGGELLIPTIVLLYGLDIKLAGSLSLAVSFPTMIVGFARYSNSNAFSILKKERSLFRWMVAGSILGAGIGGLLLGIVPSHLLISVLGVILLISAIKTFKHAH</sequence>
<feature type="transmembrane region" description="Helical" evidence="5">
    <location>
        <begin position="49"/>
        <end position="67"/>
    </location>
</feature>
<dbReference type="InterPro" id="IPR002781">
    <property type="entry name" value="TM_pro_TauE-like"/>
</dbReference>
<evidence type="ECO:0000256" key="3">
    <source>
        <dbReference type="ARBA" id="ARBA00022989"/>
    </source>
</evidence>
<dbReference type="PANTHER" id="PTHR43701">
    <property type="entry name" value="MEMBRANE TRANSPORTER PROTEIN MJ0441-RELATED"/>
    <property type="match status" value="1"/>
</dbReference>
<gene>
    <name evidence="6" type="ORF">H8L32_06255</name>
</gene>
<comment type="subcellular location">
    <subcellularLocation>
        <location evidence="5">Cell membrane</location>
        <topology evidence="5">Multi-pass membrane protein</topology>
    </subcellularLocation>
    <subcellularLocation>
        <location evidence="1">Membrane</location>
        <topology evidence="1">Multi-pass membrane protein</topology>
    </subcellularLocation>
</comment>
<feature type="transmembrane region" description="Helical" evidence="5">
    <location>
        <begin position="107"/>
        <end position="131"/>
    </location>
</feature>
<comment type="similarity">
    <text evidence="5">Belongs to the 4-toluene sulfonate uptake permease (TSUP) (TC 2.A.102) family.</text>
</comment>
<evidence type="ECO:0000256" key="2">
    <source>
        <dbReference type="ARBA" id="ARBA00022692"/>
    </source>
</evidence>
<comment type="caution">
    <text evidence="6">The sequence shown here is derived from an EMBL/GenBank/DDBJ whole genome shotgun (WGS) entry which is preliminary data.</text>
</comment>
<reference evidence="6 7" key="1">
    <citation type="submission" date="2020-08" db="EMBL/GenBank/DDBJ databases">
        <title>Novel species isolated from subtropical streams in China.</title>
        <authorList>
            <person name="Lu H."/>
        </authorList>
    </citation>
    <scope>NUCLEOTIDE SEQUENCE [LARGE SCALE GENOMIC DNA]</scope>
    <source>
        <strain evidence="6 7">CY18W</strain>
    </source>
</reference>
<accession>A0ABR6ZME5</accession>
<feature type="transmembrane region" description="Helical" evidence="5">
    <location>
        <begin position="245"/>
        <end position="263"/>
    </location>
</feature>
<dbReference type="RefSeq" id="WP_186946335.1">
    <property type="nucleotide sequence ID" value="NZ_JACOGF010000003.1"/>
</dbReference>
<name>A0ABR6ZME5_9BURK</name>
<protein>
    <recommendedName>
        <fullName evidence="5">Probable membrane transporter protein</fullName>
    </recommendedName>
</protein>
<dbReference type="Proteomes" id="UP000650424">
    <property type="component" value="Unassembled WGS sequence"/>
</dbReference>
<feature type="transmembrane region" description="Helical" evidence="5">
    <location>
        <begin position="185"/>
        <end position="207"/>
    </location>
</feature>
<feature type="transmembrane region" description="Helical" evidence="5">
    <location>
        <begin position="12"/>
        <end position="29"/>
    </location>
</feature>
<feature type="transmembrane region" description="Helical" evidence="5">
    <location>
        <begin position="219"/>
        <end position="239"/>
    </location>
</feature>
<proteinExistence type="inferred from homology"/>
<evidence type="ECO:0000256" key="1">
    <source>
        <dbReference type="ARBA" id="ARBA00004141"/>
    </source>
</evidence>
<keyword evidence="7" id="KW-1185">Reference proteome</keyword>
<evidence type="ECO:0000256" key="4">
    <source>
        <dbReference type="ARBA" id="ARBA00023136"/>
    </source>
</evidence>
<keyword evidence="5" id="KW-1003">Cell membrane</keyword>
<organism evidence="6 7">
    <name type="scientific">Undibacterium hunanense</name>
    <dbReference type="NCBI Taxonomy" id="2762292"/>
    <lineage>
        <taxon>Bacteria</taxon>
        <taxon>Pseudomonadati</taxon>
        <taxon>Pseudomonadota</taxon>
        <taxon>Betaproteobacteria</taxon>
        <taxon>Burkholderiales</taxon>
        <taxon>Oxalobacteraceae</taxon>
        <taxon>Undibacterium</taxon>
    </lineage>
</organism>
<keyword evidence="3 5" id="KW-1133">Transmembrane helix</keyword>
<keyword evidence="2 5" id="KW-0812">Transmembrane</keyword>
<feature type="transmembrane region" description="Helical" evidence="5">
    <location>
        <begin position="143"/>
        <end position="165"/>
    </location>
</feature>
<dbReference type="Pfam" id="PF01925">
    <property type="entry name" value="TauE"/>
    <property type="match status" value="1"/>
</dbReference>
<dbReference type="EMBL" id="JACOGF010000003">
    <property type="protein sequence ID" value="MBC3917071.1"/>
    <property type="molecule type" value="Genomic_DNA"/>
</dbReference>
<evidence type="ECO:0000313" key="7">
    <source>
        <dbReference type="Proteomes" id="UP000650424"/>
    </source>
</evidence>
<evidence type="ECO:0000256" key="5">
    <source>
        <dbReference type="RuleBase" id="RU363041"/>
    </source>
</evidence>